<evidence type="ECO:0000256" key="6">
    <source>
        <dbReference type="ARBA" id="ARBA00022749"/>
    </source>
</evidence>
<dbReference type="GO" id="GO:0003938">
    <property type="term" value="F:IMP dehydrogenase activity"/>
    <property type="evidence" value="ECO:0007669"/>
    <property type="project" value="UniProtKB-UniRule"/>
</dbReference>
<dbReference type="SUPFAM" id="SSF54631">
    <property type="entry name" value="CBS-domain pair"/>
    <property type="match status" value="1"/>
</dbReference>
<sequence>MIMREALTYSDVLLVPQYSDIESRRNVSTHTRLSRRLNLHIPIVSSNMDTVTESAMATRMAELGGIGIIHRFLTIEQQVREVAKVKRSHNFVIQDPYTIQVNSSLGDVREAMYQRGVTSFLVVDAENRLCGIVSPRDMMFEDNPETLLTQIMTPFEKMICKQTSSAQEMDYEQARQLLKAHKLEKLPLIDTDRKITGLITAKDIQKRLEFPHAIKDHQGRLLVGAAIGVKNDYLERTQELVKAGVDVLVIDIAHGHFKYLLETLETIKADFPQVDIIAGNVATAAGTRDLIAAGADAIKVGVGPGSTCSTRIVTGSGVPQLTAVMDCVEAAREKDIPIIADGGVRYSGDMVKALAAGASSVMLGGLLGGCEESPGLTRIKDGQKVKIYRGMASYDAARNRQQSEKGYQVDLDSYVPEGIETVIPYKGEVREIIGQLMGGLRSGMSYIGAHSLPEMVEKAEFVRISPAGWHESTPHAQYK</sequence>
<dbReference type="PIRSF" id="PIRSF000130">
    <property type="entry name" value="IMPDH"/>
    <property type="match status" value="1"/>
</dbReference>
<protein>
    <recommendedName>
        <fullName evidence="13 18">Inosine-5'-monophosphate dehydrogenase</fullName>
        <shortName evidence="13">IMP dehydrogenase</shortName>
        <shortName evidence="13">IMPD</shortName>
        <shortName evidence="13">IMPDH</shortName>
        <ecNumber evidence="13 18">1.1.1.205</ecNumber>
    </recommendedName>
</protein>
<dbReference type="InterPro" id="IPR046342">
    <property type="entry name" value="CBS_dom_sf"/>
</dbReference>
<gene>
    <name evidence="13 20" type="primary">guaB</name>
    <name evidence="20" type="ORF">COW36_11815</name>
</gene>
<dbReference type="CDD" id="cd00381">
    <property type="entry name" value="IMPDH"/>
    <property type="match status" value="1"/>
</dbReference>
<dbReference type="SMART" id="SM00116">
    <property type="entry name" value="CBS"/>
    <property type="match status" value="2"/>
</dbReference>
<dbReference type="GO" id="GO:0046872">
    <property type="term" value="F:metal ion binding"/>
    <property type="evidence" value="ECO:0007669"/>
    <property type="project" value="UniProtKB-UniRule"/>
</dbReference>
<dbReference type="Gene3D" id="3.20.20.70">
    <property type="entry name" value="Aldolase class I"/>
    <property type="match status" value="1"/>
</dbReference>
<comment type="activity regulation">
    <text evidence="13">Mycophenolic acid (MPA) is a non-competitive inhibitor that prevents formation of the closed enzyme conformation by binding to the same site as the amobile flap. In contrast, mizoribine monophosphate (MZP) is a competitive inhibitor that induces the closed conformation. MPA is a potent inhibitor of mammalian IMPDHs but a poor inhibitor of the bacterial enzymes. MZP is a more potent inhibitor of bacterial IMPDH.</text>
</comment>
<evidence type="ECO:0000313" key="21">
    <source>
        <dbReference type="Proteomes" id="UP000231019"/>
    </source>
</evidence>
<feature type="active site" description="Proton acceptor" evidence="13">
    <location>
        <position position="398"/>
    </location>
</feature>
<keyword evidence="9 13" id="KW-0560">Oxidoreductase</keyword>
<dbReference type="HAMAP" id="MF_01964">
    <property type="entry name" value="IMPDH"/>
    <property type="match status" value="1"/>
</dbReference>
<dbReference type="AlphaFoldDB" id="A0A2M7G3J5"/>
<dbReference type="GO" id="GO:0006183">
    <property type="term" value="P:GTP biosynthetic process"/>
    <property type="evidence" value="ECO:0007669"/>
    <property type="project" value="TreeGrafter"/>
</dbReference>
<name>A0A2M7G3J5_9BACT</name>
<dbReference type="GO" id="GO:0006177">
    <property type="term" value="P:GMP biosynthetic process"/>
    <property type="evidence" value="ECO:0007669"/>
    <property type="project" value="UniProtKB-UniRule"/>
</dbReference>
<dbReference type="Pfam" id="PF00478">
    <property type="entry name" value="IMPDH"/>
    <property type="match status" value="1"/>
</dbReference>
<evidence type="ECO:0000256" key="13">
    <source>
        <dbReference type="HAMAP-Rule" id="MF_01964"/>
    </source>
</evidence>
<accession>A0A2M7G3J5</accession>
<evidence type="ECO:0000256" key="16">
    <source>
        <dbReference type="PROSITE-ProRule" id="PRU00703"/>
    </source>
</evidence>
<dbReference type="PROSITE" id="PS51371">
    <property type="entry name" value="CBS"/>
    <property type="match status" value="2"/>
</dbReference>
<evidence type="ECO:0000256" key="12">
    <source>
        <dbReference type="ARBA" id="ARBA00048028"/>
    </source>
</evidence>
<comment type="function">
    <text evidence="13">Catalyzes the conversion of inosine 5'-phosphate (IMP) to xanthosine 5'-phosphate (XMP), the first committed and rate-limiting step in the de novo synthesis of guanine nucleotides, and therefore plays an important role in the regulation of cell growth.</text>
</comment>
<dbReference type="Pfam" id="PF00571">
    <property type="entry name" value="CBS"/>
    <property type="match status" value="2"/>
</dbReference>
<dbReference type="InterPro" id="IPR005990">
    <property type="entry name" value="IMP_DH"/>
</dbReference>
<evidence type="ECO:0000256" key="7">
    <source>
        <dbReference type="ARBA" id="ARBA00022755"/>
    </source>
</evidence>
<comment type="subunit">
    <text evidence="3 13">Homotetramer.</text>
</comment>
<evidence type="ECO:0000256" key="1">
    <source>
        <dbReference type="ARBA" id="ARBA00001958"/>
    </source>
</evidence>
<evidence type="ECO:0000256" key="15">
    <source>
        <dbReference type="PIRSR" id="PIRSR000130-4"/>
    </source>
</evidence>
<keyword evidence="4 13" id="KW-0479">Metal-binding</keyword>
<dbReference type="SMART" id="SM01240">
    <property type="entry name" value="IMPDH"/>
    <property type="match status" value="1"/>
</dbReference>
<feature type="binding site" evidence="13">
    <location>
        <begin position="388"/>
        <end position="392"/>
    </location>
    <ligand>
        <name>IMP</name>
        <dbReference type="ChEBI" id="CHEBI:58053"/>
    </ligand>
</feature>
<comment type="cofactor">
    <cofactor evidence="1 13">
        <name>K(+)</name>
        <dbReference type="ChEBI" id="CHEBI:29103"/>
    </cofactor>
</comment>
<dbReference type="PROSITE" id="PS00487">
    <property type="entry name" value="IMP_DH_GMP_RED"/>
    <property type="match status" value="1"/>
</dbReference>
<feature type="active site" description="Thioimidate intermediate" evidence="13">
    <location>
        <position position="308"/>
    </location>
</feature>
<keyword evidence="11 16" id="KW-0129">CBS domain</keyword>
<feature type="binding site" description="in other chain" evidence="13 15">
    <location>
        <position position="305"/>
    </location>
    <ligand>
        <name>K(+)</name>
        <dbReference type="ChEBI" id="CHEBI:29103"/>
        <note>ligand shared between two tetrameric partners</note>
    </ligand>
</feature>
<keyword evidence="7 13" id="KW-0658">Purine biosynthesis</keyword>
<evidence type="ECO:0000256" key="10">
    <source>
        <dbReference type="ARBA" id="ARBA00023027"/>
    </source>
</evidence>
<evidence type="ECO:0000256" key="3">
    <source>
        <dbReference type="ARBA" id="ARBA00011881"/>
    </source>
</evidence>
<dbReference type="PANTHER" id="PTHR11911">
    <property type="entry name" value="INOSINE-5-MONOPHOSPHATE DEHYDROGENASE RELATED"/>
    <property type="match status" value="1"/>
</dbReference>
<evidence type="ECO:0000256" key="8">
    <source>
        <dbReference type="ARBA" id="ARBA00022958"/>
    </source>
</evidence>
<dbReference type="InterPro" id="IPR013785">
    <property type="entry name" value="Aldolase_TIM"/>
</dbReference>
<evidence type="ECO:0000256" key="14">
    <source>
        <dbReference type="PIRSR" id="PIRSR000130-3"/>
    </source>
</evidence>
<evidence type="ECO:0000256" key="17">
    <source>
        <dbReference type="RuleBase" id="RU003927"/>
    </source>
</evidence>
<feature type="binding site" description="in other chain" evidence="13 15">
    <location>
        <position position="308"/>
    </location>
    <ligand>
        <name>K(+)</name>
        <dbReference type="ChEBI" id="CHEBI:29103"/>
        <note>ligand shared between two tetrameric partners</note>
    </ligand>
</feature>
<feature type="binding site" evidence="13">
    <location>
        <position position="306"/>
    </location>
    <ligand>
        <name>IMP</name>
        <dbReference type="ChEBI" id="CHEBI:58053"/>
    </ligand>
</feature>
<feature type="binding site" evidence="13">
    <location>
        <position position="471"/>
    </location>
    <ligand>
        <name>K(+)</name>
        <dbReference type="ChEBI" id="CHEBI:29103"/>
        <note>ligand shared between two tetrameric partners</note>
    </ligand>
</feature>
<comment type="catalytic activity">
    <reaction evidence="12 13 18">
        <text>IMP + NAD(+) + H2O = XMP + NADH + H(+)</text>
        <dbReference type="Rhea" id="RHEA:11708"/>
        <dbReference type="ChEBI" id="CHEBI:15377"/>
        <dbReference type="ChEBI" id="CHEBI:15378"/>
        <dbReference type="ChEBI" id="CHEBI:57464"/>
        <dbReference type="ChEBI" id="CHEBI:57540"/>
        <dbReference type="ChEBI" id="CHEBI:57945"/>
        <dbReference type="ChEBI" id="CHEBI:58053"/>
        <dbReference type="EC" id="1.1.1.205"/>
    </reaction>
</comment>
<dbReference type="CDD" id="cd04601">
    <property type="entry name" value="CBS_pair_IMPDH"/>
    <property type="match status" value="1"/>
</dbReference>
<dbReference type="UniPathway" id="UPA00601">
    <property type="reaction ID" value="UER00295"/>
</dbReference>
<feature type="binding site" evidence="13">
    <location>
        <position position="417"/>
    </location>
    <ligand>
        <name>IMP</name>
        <dbReference type="ChEBI" id="CHEBI:58053"/>
    </ligand>
</feature>
<evidence type="ECO:0000256" key="2">
    <source>
        <dbReference type="ARBA" id="ARBA00005502"/>
    </source>
</evidence>
<dbReference type="NCBIfam" id="TIGR01302">
    <property type="entry name" value="IMP_dehydrog"/>
    <property type="match status" value="1"/>
</dbReference>
<comment type="caution">
    <text evidence="20">The sequence shown here is derived from an EMBL/GenBank/DDBJ whole genome shotgun (WGS) entry which is preliminary data.</text>
</comment>
<feature type="binding site" evidence="13 14">
    <location>
        <begin position="301"/>
        <end position="303"/>
    </location>
    <ligand>
        <name>NAD(+)</name>
        <dbReference type="ChEBI" id="CHEBI:57540"/>
    </ligand>
</feature>
<comment type="caution">
    <text evidence="13">Lacks conserved residue(s) required for the propagation of feature annotation.</text>
</comment>
<dbReference type="InterPro" id="IPR000644">
    <property type="entry name" value="CBS_dom"/>
</dbReference>
<feature type="domain" description="CBS" evidence="19">
    <location>
        <begin position="152"/>
        <end position="214"/>
    </location>
</feature>
<dbReference type="InterPro" id="IPR015875">
    <property type="entry name" value="IMP_DH/GMP_Rdtase_CS"/>
</dbReference>
<feature type="binding site" evidence="14">
    <location>
        <begin position="251"/>
        <end position="253"/>
    </location>
    <ligand>
        <name>NAD(+)</name>
        <dbReference type="ChEBI" id="CHEBI:57540"/>
    </ligand>
</feature>
<evidence type="ECO:0000313" key="20">
    <source>
        <dbReference type="EMBL" id="PIW16450.1"/>
    </source>
</evidence>
<feature type="domain" description="CBS" evidence="19">
    <location>
        <begin position="92"/>
        <end position="148"/>
    </location>
</feature>
<dbReference type="EMBL" id="PFFQ01000037">
    <property type="protein sequence ID" value="PIW16450.1"/>
    <property type="molecule type" value="Genomic_DNA"/>
</dbReference>
<evidence type="ECO:0000259" key="19">
    <source>
        <dbReference type="PROSITE" id="PS51371"/>
    </source>
</evidence>
<comment type="pathway">
    <text evidence="13 18">Purine metabolism; XMP biosynthesis via de novo pathway; XMP from IMP: step 1/1.</text>
</comment>
<feature type="binding site" evidence="13">
    <location>
        <position position="251"/>
    </location>
    <ligand>
        <name>NAD(+)</name>
        <dbReference type="ChEBI" id="CHEBI:57540"/>
    </ligand>
</feature>
<reference evidence="20 21" key="1">
    <citation type="submission" date="2017-09" db="EMBL/GenBank/DDBJ databases">
        <title>Depth-based differentiation of microbial function through sediment-hosted aquifers and enrichment of novel symbionts in the deep terrestrial subsurface.</title>
        <authorList>
            <person name="Probst A.J."/>
            <person name="Ladd B."/>
            <person name="Jarett J.K."/>
            <person name="Geller-Mcgrath D.E."/>
            <person name="Sieber C.M."/>
            <person name="Emerson J.B."/>
            <person name="Anantharaman K."/>
            <person name="Thomas B.C."/>
            <person name="Malmstrom R."/>
            <person name="Stieglmeier M."/>
            <person name="Klingl A."/>
            <person name="Woyke T."/>
            <person name="Ryan C.M."/>
            <person name="Banfield J.F."/>
        </authorList>
    </citation>
    <scope>NUCLEOTIDE SEQUENCE [LARGE SCALE GENOMIC DNA]</scope>
    <source>
        <strain evidence="20">CG17_big_fil_post_rev_8_21_14_2_50_48_46</strain>
    </source>
</reference>
<keyword evidence="8 13" id="KW-0630">Potassium</keyword>
<keyword evidence="6 13" id="KW-0332">GMP biosynthesis</keyword>
<feature type="binding site" evidence="13">
    <location>
        <begin position="341"/>
        <end position="343"/>
    </location>
    <ligand>
        <name>IMP</name>
        <dbReference type="ChEBI" id="CHEBI:58053"/>
    </ligand>
</feature>
<comment type="similarity">
    <text evidence="2 13 17">Belongs to the IMPDH/GMPR family.</text>
</comment>
<dbReference type="EC" id="1.1.1.205" evidence="13 18"/>
<organism evidence="20 21">
    <name type="scientific">bacterium (Candidatus Blackallbacteria) CG17_big_fil_post_rev_8_21_14_2_50_48_46</name>
    <dbReference type="NCBI Taxonomy" id="2014261"/>
    <lineage>
        <taxon>Bacteria</taxon>
        <taxon>Candidatus Blackallbacteria</taxon>
    </lineage>
</organism>
<evidence type="ECO:0000256" key="5">
    <source>
        <dbReference type="ARBA" id="ARBA00022737"/>
    </source>
</evidence>
<feature type="binding site" evidence="13">
    <location>
        <begin position="364"/>
        <end position="365"/>
    </location>
    <ligand>
        <name>IMP</name>
        <dbReference type="ChEBI" id="CHEBI:58053"/>
    </ligand>
</feature>
<proteinExistence type="inferred from homology"/>
<dbReference type="InterPro" id="IPR001093">
    <property type="entry name" value="IMP_DH_GMPRt"/>
</dbReference>
<evidence type="ECO:0000256" key="4">
    <source>
        <dbReference type="ARBA" id="ARBA00022723"/>
    </source>
</evidence>
<evidence type="ECO:0000256" key="9">
    <source>
        <dbReference type="ARBA" id="ARBA00023002"/>
    </source>
</evidence>
<feature type="binding site" evidence="13">
    <location>
        <position position="472"/>
    </location>
    <ligand>
        <name>K(+)</name>
        <dbReference type="ChEBI" id="CHEBI:29103"/>
        <note>ligand shared between two tetrameric partners</note>
    </ligand>
</feature>
<dbReference type="GO" id="GO:0000166">
    <property type="term" value="F:nucleotide binding"/>
    <property type="evidence" value="ECO:0007669"/>
    <property type="project" value="UniProtKB-UniRule"/>
</dbReference>
<evidence type="ECO:0000256" key="11">
    <source>
        <dbReference type="ARBA" id="ARBA00023122"/>
    </source>
</evidence>
<dbReference type="Proteomes" id="UP000231019">
    <property type="component" value="Unassembled WGS sequence"/>
</dbReference>
<keyword evidence="5" id="KW-0677">Repeat</keyword>
<keyword evidence="10 13" id="KW-0520">NAD</keyword>
<dbReference type="SUPFAM" id="SSF51412">
    <property type="entry name" value="Inosine monophosphate dehydrogenase (IMPDH)"/>
    <property type="match status" value="1"/>
</dbReference>
<feature type="binding site" description="in other chain" evidence="13 15">
    <location>
        <position position="303"/>
    </location>
    <ligand>
        <name>K(+)</name>
        <dbReference type="ChEBI" id="CHEBI:29103"/>
        <note>ligand shared between two tetrameric partners</note>
    </ligand>
</feature>
<evidence type="ECO:0000256" key="18">
    <source>
        <dbReference type="RuleBase" id="RU003928"/>
    </source>
</evidence>
<dbReference type="PANTHER" id="PTHR11911:SF111">
    <property type="entry name" value="INOSINE-5'-MONOPHOSPHATE DEHYDROGENASE"/>
    <property type="match status" value="1"/>
</dbReference>
<dbReference type="FunFam" id="3.20.20.70:FF:000003">
    <property type="entry name" value="GMP reductase"/>
    <property type="match status" value="1"/>
</dbReference>